<dbReference type="Proteomes" id="UP000004848">
    <property type="component" value="Unassembled WGS sequence"/>
</dbReference>
<reference evidence="1 2" key="1">
    <citation type="submission" date="2006-05" db="EMBL/GenBank/DDBJ databases">
        <authorList>
            <person name="King G."/>
            <person name="Ferriera S."/>
            <person name="Johnson J."/>
            <person name="Kravitz S."/>
            <person name="Beeson K."/>
            <person name="Sutton G."/>
            <person name="Rogers Y.-H."/>
            <person name="Friedman R."/>
            <person name="Frazier M."/>
            <person name="Venter J.C."/>
        </authorList>
    </citation>
    <scope>NUCLEOTIDE SEQUENCE [LARGE SCALE GENOMIC DNA]</scope>
    <source>
        <strain evidence="2">ATCC 25650 / DSM 13394 / JCM 20685 / NBRC 16684 / NCIMB 2208 / IAM 12614 / B1</strain>
    </source>
</reference>
<protein>
    <submittedName>
        <fullName evidence="1">Uncharacterized protein</fullName>
    </submittedName>
</protein>
<organism evidence="1 2">
    <name type="scientific">Roseibium aggregatum (strain ATCC 25650 / DSM 13394 / JCM 20685 / NBRC 16684 / NCIMB 2208 / IAM 12614 / B1)</name>
    <name type="common">Stappia aggregata</name>
    <dbReference type="NCBI Taxonomy" id="384765"/>
    <lineage>
        <taxon>Bacteria</taxon>
        <taxon>Pseudomonadati</taxon>
        <taxon>Pseudomonadota</taxon>
        <taxon>Alphaproteobacteria</taxon>
        <taxon>Hyphomicrobiales</taxon>
        <taxon>Stappiaceae</taxon>
        <taxon>Roseibium</taxon>
    </lineage>
</organism>
<dbReference type="EMBL" id="AAUW01000001">
    <property type="protein sequence ID" value="EAV46259.1"/>
    <property type="molecule type" value="Genomic_DNA"/>
</dbReference>
<proteinExistence type="predicted"/>
<evidence type="ECO:0000313" key="2">
    <source>
        <dbReference type="Proteomes" id="UP000004848"/>
    </source>
</evidence>
<accession>A0NMG4</accession>
<gene>
    <name evidence="1" type="ORF">SIAM614_10533</name>
</gene>
<evidence type="ECO:0000313" key="1">
    <source>
        <dbReference type="EMBL" id="EAV46259.1"/>
    </source>
</evidence>
<dbReference type="AlphaFoldDB" id="A0NMG4"/>
<name>A0NMG4_ROSAI</name>
<sequence>MDLTQLLRTVYRQSMLQGVPLVIKIAPETLTISGGMFWCL</sequence>
<comment type="caution">
    <text evidence="1">The sequence shown here is derived from an EMBL/GenBank/DDBJ whole genome shotgun (WGS) entry which is preliminary data.</text>
</comment>